<evidence type="ECO:0000256" key="1">
    <source>
        <dbReference type="SAM" id="MobiDB-lite"/>
    </source>
</evidence>
<organism evidence="2 3">
    <name type="scientific">Streptomyces albipurpureus</name>
    <dbReference type="NCBI Taxonomy" id="2897419"/>
    <lineage>
        <taxon>Bacteria</taxon>
        <taxon>Bacillati</taxon>
        <taxon>Actinomycetota</taxon>
        <taxon>Actinomycetes</taxon>
        <taxon>Kitasatosporales</taxon>
        <taxon>Streptomycetaceae</taxon>
        <taxon>Streptomyces</taxon>
    </lineage>
</organism>
<dbReference type="SUPFAM" id="SSF160104">
    <property type="entry name" value="Acetoacetate decarboxylase-like"/>
    <property type="match status" value="1"/>
</dbReference>
<keyword evidence="3" id="KW-1185">Reference proteome</keyword>
<evidence type="ECO:0000313" key="2">
    <source>
        <dbReference type="EMBL" id="MCM2389600.1"/>
    </source>
</evidence>
<dbReference type="EMBL" id="JAMQAW010000011">
    <property type="protein sequence ID" value="MCM2389600.1"/>
    <property type="molecule type" value="Genomic_DNA"/>
</dbReference>
<dbReference type="Gene3D" id="3.40.50.1820">
    <property type="entry name" value="alpha/beta hydrolase"/>
    <property type="match status" value="1"/>
</dbReference>
<feature type="region of interest" description="Disordered" evidence="1">
    <location>
        <begin position="1"/>
        <end position="26"/>
    </location>
</feature>
<dbReference type="Gene3D" id="2.40.400.10">
    <property type="entry name" value="Acetoacetate decarboxylase-like"/>
    <property type="match status" value="1"/>
</dbReference>
<accession>A0ABT0UND1</accession>
<dbReference type="SUPFAM" id="SSF53474">
    <property type="entry name" value="alpha/beta-Hydrolases"/>
    <property type="match status" value="1"/>
</dbReference>
<reference evidence="2" key="1">
    <citation type="submission" date="2022-06" db="EMBL/GenBank/DDBJ databases">
        <title>Genome public.</title>
        <authorList>
            <person name="Sun Q."/>
        </authorList>
    </citation>
    <scope>NUCLEOTIDE SEQUENCE</scope>
    <source>
        <strain evidence="2">CWNU-1</strain>
    </source>
</reference>
<evidence type="ECO:0000313" key="3">
    <source>
        <dbReference type="Proteomes" id="UP001431429"/>
    </source>
</evidence>
<dbReference type="Proteomes" id="UP001431429">
    <property type="component" value="Unassembled WGS sequence"/>
</dbReference>
<gene>
    <name evidence="2" type="ORF">NBG84_15085</name>
</gene>
<proteinExistence type="predicted"/>
<dbReference type="InterPro" id="IPR023375">
    <property type="entry name" value="ADC_dom_sf"/>
</dbReference>
<dbReference type="InterPro" id="IPR029058">
    <property type="entry name" value="AB_hydrolase_fold"/>
</dbReference>
<name>A0ABT0UND1_9ACTN</name>
<comment type="caution">
    <text evidence="2">The sequence shown here is derived from an EMBL/GenBank/DDBJ whole genome shotgun (WGS) entry which is preliminary data.</text>
</comment>
<protein>
    <submittedName>
        <fullName evidence="2">Uncharacterized protein</fullName>
    </submittedName>
</protein>
<sequence>MSDQPPVPSPRRDDQSPPPTELTAPRERRRLYMDAAREIAGTADDIRAVGARVTATLLHPALAASALRTGPRVHTALLRALTDTHGLGNAAVGPGPVQFATYLAQLTGRESLGTLTAVTSLRLRIAAVTLDHPELTREPALRRLIDAVTSDSDLESIRAFRALVKDKGAQNAMAAVSPVFTELLALRALMDENPLNDNAGWAMATGKAIDGEPLMGMGSAPIAALDQGEGSARPCEPTATEALGLAKEGSLVSFLGNIKVLATTGRIIIQSIEGPDGAVRYALSVPGMSCQGARNDTPQDFVGAWRNLFRPDSPYTRAIHKAIADYPIPAGAELALIGHSEGGIAVMNLAQDPDFCRRNKLTHVIAVGSPVDSKVPADQRTWVASITNQHDIVPSLDGRGAGACFNPHPTWYEVDFVDTTHEFPLCHGIDNYLHNVVHELHEARQDIDAALAPYRGRVIRSQVYALRDRTALPQSYPYLNVPTQKRTTTAGPIGLPILYQDTSNIVCLFRADAAAARDLLETALPGAHPVLFGDRAMVVVTGSRHGTSGIGPHKEMSVGIAVQDPFGRRSLGALVDLLRRPDLRRSGIHLLGVVSSTHAATTAAAEIWGHPTPAVDLGLTLRGGRVTAEVGDLDGHRVLSLTGRLGPALPFGPRYGEVRLTAVDGKTVRAVHDGASRMRPHPTARLRLAVGDSSQHLTGQLRSLGLDGARAWMTLSSVSGPARRWAGASIDH</sequence>
<dbReference type="RefSeq" id="WP_250919941.1">
    <property type="nucleotide sequence ID" value="NZ_JAMQAW010000011.1"/>
</dbReference>